<accession>B6TE39</accession>
<protein>
    <submittedName>
        <fullName evidence="2">Uncharacterized protein</fullName>
    </submittedName>
</protein>
<dbReference type="EMBL" id="EU963254">
    <property type="protein sequence ID" value="ACG35372.1"/>
    <property type="molecule type" value="mRNA"/>
</dbReference>
<reference evidence="3" key="2">
    <citation type="journal article" date="2009" name="PLoS Genet.">
        <title>Sequencing, mapping, and analysis of 27,455 maize full-length cDNAs.</title>
        <authorList>
            <person name="Soderlund C."/>
            <person name="Descour A."/>
            <person name="Kudrna D."/>
            <person name="Bomhoff M."/>
            <person name="Boyd L."/>
            <person name="Currie J."/>
            <person name="Angelova A."/>
            <person name="Collura K."/>
            <person name="Wissotski M."/>
            <person name="Ashley E."/>
            <person name="Morrow D."/>
            <person name="Fernandes J."/>
            <person name="Walbot V."/>
            <person name="Yu Y."/>
        </authorList>
    </citation>
    <scope>NUCLEOTIDE SEQUENCE</scope>
    <source>
        <strain evidence="3">B73</strain>
    </source>
</reference>
<evidence type="ECO:0000256" key="1">
    <source>
        <dbReference type="SAM" id="Phobius"/>
    </source>
</evidence>
<name>B6TE39_MAIZE</name>
<evidence type="ECO:0000313" key="2">
    <source>
        <dbReference type="EMBL" id="ACG35372.1"/>
    </source>
</evidence>
<reference evidence="2" key="1">
    <citation type="journal article" date="2009" name="Plant Mol. Biol.">
        <title>Insights into corn genes derived from large-scale cDNA sequencing.</title>
        <authorList>
            <person name="Alexandrov N.N."/>
            <person name="Brover V.V."/>
            <person name="Freidin S."/>
            <person name="Troukhan M.E."/>
            <person name="Tatarinova T.V."/>
            <person name="Zhang H."/>
            <person name="Swaller T.J."/>
            <person name="Lu Y.P."/>
            <person name="Bouck J."/>
            <person name="Flavell R.B."/>
            <person name="Feldmann K.A."/>
        </authorList>
    </citation>
    <scope>NUCLEOTIDE SEQUENCE</scope>
</reference>
<keyword evidence="1" id="KW-1133">Transmembrane helix</keyword>
<dbReference type="EMBL" id="BT061605">
    <property type="protein sequence ID" value="ACN26302.1"/>
    <property type="molecule type" value="mRNA"/>
</dbReference>
<feature type="transmembrane region" description="Helical" evidence="1">
    <location>
        <begin position="41"/>
        <end position="64"/>
    </location>
</feature>
<organism evidence="2">
    <name type="scientific">Zea mays</name>
    <name type="common">Maize</name>
    <dbReference type="NCBI Taxonomy" id="4577"/>
    <lineage>
        <taxon>Eukaryota</taxon>
        <taxon>Viridiplantae</taxon>
        <taxon>Streptophyta</taxon>
        <taxon>Embryophyta</taxon>
        <taxon>Tracheophyta</taxon>
        <taxon>Spermatophyta</taxon>
        <taxon>Magnoliopsida</taxon>
        <taxon>Liliopsida</taxon>
        <taxon>Poales</taxon>
        <taxon>Poaceae</taxon>
        <taxon>PACMAD clade</taxon>
        <taxon>Panicoideae</taxon>
        <taxon>Andropogonodae</taxon>
        <taxon>Andropogoneae</taxon>
        <taxon>Tripsacinae</taxon>
        <taxon>Zea</taxon>
    </lineage>
</organism>
<dbReference type="AlphaFoldDB" id="B6TE39"/>
<sequence>MDPQINFYCLGPPHSCRCHYFSVSLPWLGPGPPPQPRPPPLSLHIAETLVLFNLLLPGMVVVIIK</sequence>
<proteinExistence type="evidence at transcript level"/>
<keyword evidence="1" id="KW-0812">Transmembrane</keyword>
<evidence type="ECO:0000313" key="3">
    <source>
        <dbReference type="EMBL" id="ACN26302.1"/>
    </source>
</evidence>
<keyword evidence="1" id="KW-0472">Membrane</keyword>